<evidence type="ECO:0000313" key="2">
    <source>
        <dbReference type="Proteomes" id="UP001610563"/>
    </source>
</evidence>
<dbReference type="Proteomes" id="UP001610563">
    <property type="component" value="Unassembled WGS sequence"/>
</dbReference>
<proteinExistence type="predicted"/>
<comment type="caution">
    <text evidence="1">The sequence shown here is derived from an EMBL/GenBank/DDBJ whole genome shotgun (WGS) entry which is preliminary data.</text>
</comment>
<protein>
    <submittedName>
        <fullName evidence="1">Uncharacterized protein</fullName>
    </submittedName>
</protein>
<organism evidence="1 2">
    <name type="scientific">Aspergillus keveii</name>
    <dbReference type="NCBI Taxonomy" id="714993"/>
    <lineage>
        <taxon>Eukaryota</taxon>
        <taxon>Fungi</taxon>
        <taxon>Dikarya</taxon>
        <taxon>Ascomycota</taxon>
        <taxon>Pezizomycotina</taxon>
        <taxon>Eurotiomycetes</taxon>
        <taxon>Eurotiomycetidae</taxon>
        <taxon>Eurotiales</taxon>
        <taxon>Aspergillaceae</taxon>
        <taxon>Aspergillus</taxon>
        <taxon>Aspergillus subgen. Nidulantes</taxon>
    </lineage>
</organism>
<sequence length="229" mass="25261">MWRLPGFASEFFTDTTDSSRCSGIRLASLFAFSNLHLVGTTRVLCTLGRACIMLLAVSGVECRCRSEVDDFPPNMIKHPHGLGRAQQSTMQSPAILRPGIHPHPASTFRRFDDSTTSLPYFLPSALGTWCQLKSHTSRTQPCISHSCPTSTKGIQLGSSSVSFCHRASGLYTTIPQRLQKLTSFREKKGSLCLSTGRLSVSCLSHGDGIIFPATLSQWRKLTFGCRFHY</sequence>
<reference evidence="1 2" key="1">
    <citation type="submission" date="2024-07" db="EMBL/GenBank/DDBJ databases">
        <title>Section-level genome sequencing and comparative genomics of Aspergillus sections Usti and Cavernicolus.</title>
        <authorList>
            <consortium name="Lawrence Berkeley National Laboratory"/>
            <person name="Nybo J.L."/>
            <person name="Vesth T.C."/>
            <person name="Theobald S."/>
            <person name="Frisvad J.C."/>
            <person name="Larsen T.O."/>
            <person name="Kjaerboelling I."/>
            <person name="Rothschild-Mancinelli K."/>
            <person name="Lyhne E.K."/>
            <person name="Kogle M.E."/>
            <person name="Barry K."/>
            <person name="Clum A."/>
            <person name="Na H."/>
            <person name="Ledsgaard L."/>
            <person name="Lin J."/>
            <person name="Lipzen A."/>
            <person name="Kuo A."/>
            <person name="Riley R."/>
            <person name="Mondo S."/>
            <person name="Labutti K."/>
            <person name="Haridas S."/>
            <person name="Pangalinan J."/>
            <person name="Salamov A.A."/>
            <person name="Simmons B.A."/>
            <person name="Magnuson J.K."/>
            <person name="Chen J."/>
            <person name="Drula E."/>
            <person name="Henrissat B."/>
            <person name="Wiebenga A."/>
            <person name="Lubbers R.J."/>
            <person name="Gomes A.C."/>
            <person name="Makela M.R."/>
            <person name="Stajich J."/>
            <person name="Grigoriev I.V."/>
            <person name="Mortensen U.H."/>
            <person name="De Vries R.P."/>
            <person name="Baker S.E."/>
            <person name="Andersen M.R."/>
        </authorList>
    </citation>
    <scope>NUCLEOTIDE SEQUENCE [LARGE SCALE GENOMIC DNA]</scope>
    <source>
        <strain evidence="1 2">CBS 209.92</strain>
    </source>
</reference>
<keyword evidence="2" id="KW-1185">Reference proteome</keyword>
<evidence type="ECO:0000313" key="1">
    <source>
        <dbReference type="EMBL" id="KAL2798116.1"/>
    </source>
</evidence>
<gene>
    <name evidence="1" type="ORF">BJX66DRAFT_64755</name>
</gene>
<dbReference type="EMBL" id="JBFTWV010000015">
    <property type="protein sequence ID" value="KAL2798116.1"/>
    <property type="molecule type" value="Genomic_DNA"/>
</dbReference>
<accession>A0ABR4GGC9</accession>
<name>A0ABR4GGC9_9EURO</name>